<evidence type="ECO:0000313" key="1">
    <source>
        <dbReference type="EMBL" id="AAX69310.1"/>
    </source>
</evidence>
<dbReference type="AlphaFoldDB" id="Q57YJ3"/>
<accession>Q57YJ3</accession>
<reference evidence="2" key="4">
    <citation type="submission" date="2005-04" db="EMBL/GenBank/DDBJ databases">
        <title>Sequencing, closure, and annotation of Trypanosoma brucei chromosomes 2 through 8.</title>
        <authorList>
            <person name="Ghedin E."/>
            <person name="Blandin G."/>
            <person name="Bartholomeu D."/>
            <person name="Caler E."/>
            <person name="Haas B."/>
            <person name="Hannick L."/>
            <person name="Shallom J."/>
            <person name="Hou L."/>
            <person name="Djikeng A."/>
            <person name="Feldblyum T."/>
            <person name="Hostetler J."/>
            <person name="Johnson J."/>
            <person name="Jones K."/>
            <person name="Koo H.L."/>
            <person name="Larkin C."/>
            <person name="Pai G."/>
            <person name="Peterson J."/>
            <person name="Khalak H.G."/>
            <person name="Salzberg S."/>
            <person name="Simpson A.J."/>
            <person name="Tallon L."/>
            <person name="Van Aken S."/>
            <person name="Wanless D."/>
            <person name="White O."/>
            <person name="Wortman J."/>
            <person name="Fraser C.M."/>
            <person name="El-Sayed N.M.A."/>
        </authorList>
    </citation>
    <scope>NUCLEOTIDE SEQUENCE</scope>
    <source>
        <strain evidence="2">927/4 GUTat10.1</strain>
    </source>
</reference>
<reference evidence="1" key="3">
    <citation type="submission" date="2005-04" db="EMBL/GenBank/DDBJ databases">
        <title>.</title>
        <authorList>
            <person name="Ghedin E."/>
            <person name="Blandin G."/>
            <person name="Bartholomeu D."/>
            <person name="Caler E."/>
            <person name="Haas B."/>
            <person name="Hannick L."/>
            <person name="Shallom J."/>
            <person name="Hou L."/>
            <person name="Djikeng A."/>
            <person name="Feldblyum T."/>
            <person name="Hostetler J."/>
            <person name="Johnson J."/>
            <person name="Jones K."/>
            <person name="Koo H.L."/>
            <person name="Larkin C."/>
            <person name="Pai G."/>
            <person name="Peterson J."/>
            <person name="Khalak H.G."/>
            <person name="Salzberg S."/>
            <person name="Simpson A.J."/>
            <person name="Tallon L."/>
            <person name="Van Aken S."/>
            <person name="Wanless D."/>
            <person name="White O."/>
            <person name="Wortman J."/>
            <person name="Fraser C.M."/>
            <person name="El-Sayed N.M.A."/>
        </authorList>
    </citation>
    <scope>NUCLEOTIDE SEQUENCE</scope>
    <source>
        <strain evidence="1">GUTat10.1</strain>
    </source>
</reference>
<proteinExistence type="predicted"/>
<reference evidence="2 3" key="2">
    <citation type="journal article" date="2005" name="Science">
        <title>The genome of the African trypanosome Trypanosoma brucei.</title>
        <authorList>
            <person name="Berriman M."/>
            <person name="Ghedin E."/>
            <person name="Hertz-Fowler C."/>
            <person name="Blandin G."/>
            <person name="Renauld H."/>
            <person name="Bartholomeu D.C."/>
            <person name="Lennard N.J."/>
            <person name="Caler E."/>
            <person name="Hamlin N.E."/>
            <person name="Haas B."/>
            <person name="Bohme U."/>
            <person name="Hannick L."/>
            <person name="Aslett M.A."/>
            <person name="Shallom J."/>
            <person name="Marcello L."/>
            <person name="Hou L."/>
            <person name="Wickstead B."/>
            <person name="Alsmark U.C."/>
            <person name="Arrowsmith C."/>
            <person name="Atkin R.J."/>
            <person name="Barron A.J."/>
            <person name="Bringaud F."/>
            <person name="Brooks K."/>
            <person name="Carrington M."/>
            <person name="Cherevach I."/>
            <person name="Chillingworth T.J."/>
            <person name="Churcher C."/>
            <person name="Clark L.N."/>
            <person name="Corton C.H."/>
            <person name="Cronin A."/>
            <person name="Davies R.M."/>
            <person name="Doggett J."/>
            <person name="Djikeng A."/>
            <person name="Feldblyum T."/>
            <person name="Field M.C."/>
            <person name="Fraser A."/>
            <person name="Goodhead I."/>
            <person name="Hance Z."/>
            <person name="Harper D."/>
            <person name="Harris B.R."/>
            <person name="Hauser H."/>
            <person name="Hostetler J."/>
            <person name="Ivens A."/>
            <person name="Jagels K."/>
            <person name="Johnson D."/>
            <person name="Johnson J."/>
            <person name="Jones K."/>
            <person name="Kerhornou A.X."/>
            <person name="Koo H."/>
            <person name="Larke N."/>
            <person name="Landfear S."/>
            <person name="Larkin C."/>
            <person name="Leech V."/>
            <person name="Line A."/>
            <person name="Lord A."/>
            <person name="Macleod A."/>
            <person name="Mooney P.J."/>
            <person name="Moule S."/>
            <person name="Martin D.M."/>
            <person name="Morgan G.W."/>
            <person name="Mungall K."/>
            <person name="Norbertczak H."/>
            <person name="Ormond D."/>
            <person name="Pai G."/>
            <person name="Peacock C.S."/>
            <person name="Peterson J."/>
            <person name="Quail M.A."/>
            <person name="Rabbinowitsch E."/>
            <person name="Rajandream M.A."/>
            <person name="Reitter C."/>
            <person name="Salzberg S.L."/>
            <person name="Sanders M."/>
            <person name="Schobel S."/>
            <person name="Sharp S."/>
            <person name="Simmonds M."/>
            <person name="Simpson A.J."/>
            <person name="Tallon L."/>
            <person name="Turner C.M."/>
            <person name="Tait A."/>
            <person name="Tivey A.R."/>
            <person name="Van Aken S."/>
            <person name="Walker D."/>
            <person name="Wanless D."/>
            <person name="Wang S."/>
            <person name="White B."/>
            <person name="White O."/>
            <person name="Whitehead S."/>
            <person name="Woodward J."/>
            <person name="Wortman J."/>
            <person name="Adams M.D."/>
            <person name="Embley T.M."/>
            <person name="Gull K."/>
            <person name="Ullu E."/>
            <person name="Barry J.D."/>
            <person name="Fairlamb A.H."/>
            <person name="Opperdoes F."/>
            <person name="Barrell B.G."/>
            <person name="Donelson J.E."/>
            <person name="Hall N."/>
            <person name="Fraser C.M."/>
            <person name="Melville S.E."/>
            <person name="El-Sayed N.M."/>
        </authorList>
    </citation>
    <scope>NUCLEOTIDE SEQUENCE [LARGE SCALE GENOMIC DNA]</scope>
    <source>
        <strain evidence="2 3">927/4 GUTat10.1</strain>
    </source>
</reference>
<dbReference type="RefSeq" id="XP_847422.1">
    <property type="nucleotide sequence ID" value="XM_842329.1"/>
</dbReference>
<sequence>MVMFACVLHISIAASHRRFSGAAARQTAFDHFIYIIARRPPPPPPTHTHTHRQKLWIRQSPDVGLGSRHRRYSSHCSLALMIGAARFRLGSGAPSPMASLWLDPVSLFARSSEFEACTTLPSAPSERAGKAGHTSACVHPTPSTAGWFSLIRSPCRSRCFLPLPPLPFHAENEKPRGGWVTLSFGVSPRVSDAPTNTHR</sequence>
<organism evidence="1 3">
    <name type="scientific">Trypanosoma brucei brucei (strain 927/4 GUTat10.1)</name>
    <dbReference type="NCBI Taxonomy" id="185431"/>
    <lineage>
        <taxon>Eukaryota</taxon>
        <taxon>Discoba</taxon>
        <taxon>Euglenozoa</taxon>
        <taxon>Kinetoplastea</taxon>
        <taxon>Metakinetoplastina</taxon>
        <taxon>Trypanosomatida</taxon>
        <taxon>Trypanosomatidae</taxon>
        <taxon>Trypanosoma</taxon>
    </lineage>
</organism>
<dbReference type="PaxDb" id="5691-AAZ13356"/>
<dbReference type="VEuPathDB" id="TriTrypDB:Tb927.8.5920"/>
<evidence type="ECO:0000313" key="3">
    <source>
        <dbReference type="Proteomes" id="UP000008524"/>
    </source>
</evidence>
<dbReference type="InParanoid" id="Q57YJ3"/>
<accession>D6XLX6</accession>
<dbReference type="EMBL" id="CP000071">
    <property type="protein sequence ID" value="AAZ13356.1"/>
    <property type="molecule type" value="Genomic_DNA"/>
</dbReference>
<evidence type="ECO:0000313" key="2">
    <source>
        <dbReference type="EMBL" id="AAZ13356.1"/>
    </source>
</evidence>
<dbReference type="EMBL" id="AC159405">
    <property type="protein sequence ID" value="AAX69310.1"/>
    <property type="molecule type" value="Genomic_DNA"/>
</dbReference>
<dbReference type="Proteomes" id="UP000008524">
    <property type="component" value="Chromosome 8"/>
</dbReference>
<keyword evidence="3" id="KW-1185">Reference proteome</keyword>
<reference evidence="2" key="1">
    <citation type="journal article" date="2005" name="Science">
        <title>Comparative genomics of trypanosomatid parasitic protozoa.</title>
        <authorList>
            <person name="El-Sayed N.M."/>
            <person name="Myler P.J."/>
            <person name="Blandin G."/>
            <person name="Berriman M."/>
            <person name="Crabtree J."/>
            <person name="Aggarwal G."/>
            <person name="Caler E."/>
            <person name="Renauld H."/>
            <person name="Worthey E.A."/>
            <person name="Hertz-Fowler C."/>
            <person name="Ghedin E."/>
            <person name="Peacock C."/>
            <person name="Bartholomeu D.C."/>
            <person name="Haas B.J."/>
            <person name="Tran A.N."/>
            <person name="Wortman J.R."/>
            <person name="Alsmark U.C."/>
            <person name="Angiuoli S."/>
            <person name="Anupama A."/>
            <person name="Badger J."/>
            <person name="Bringaud F."/>
            <person name="Cadag E."/>
            <person name="Carlton J.M."/>
            <person name="Cerqueira G.C."/>
            <person name="Creasy T."/>
            <person name="Delcher A.L."/>
            <person name="Djikeng A."/>
            <person name="Embley T.M."/>
            <person name="Hauser C."/>
            <person name="Ivens A.C."/>
            <person name="Kummerfeld S.K."/>
            <person name="Pereira-Leal J.B."/>
            <person name="Nilsson D."/>
            <person name="Peterson J."/>
            <person name="Salzberg S.L."/>
            <person name="Shallom J."/>
            <person name="Silva J.C."/>
            <person name="Sundaram J."/>
            <person name="Westenberger S."/>
            <person name="White O."/>
            <person name="Melville S.E."/>
            <person name="Donelson J.E."/>
            <person name="Andersson B."/>
            <person name="Stuart K.D."/>
            <person name="Hall N."/>
        </authorList>
    </citation>
    <scope>NUCLEOTIDE SEQUENCE</scope>
    <source>
        <strain evidence="2">927/4 GUTat10.1</strain>
    </source>
</reference>
<dbReference type="GeneID" id="3659595"/>
<dbReference type="KEGG" id="tbr:Tb927.8.5920"/>
<name>Q57YJ3_TRYB2</name>
<gene>
    <name evidence="2" type="primary">Tb08.11J15.1010</name>
    <name evidence="1" type="ORF">Tb927.8.5920</name>
</gene>
<protein>
    <submittedName>
        <fullName evidence="1">Uncharacterized protein</fullName>
    </submittedName>
</protein>